<organism evidence="2 3">
    <name type="scientific">Chitinimonas lacunae</name>
    <dbReference type="NCBI Taxonomy" id="1963018"/>
    <lineage>
        <taxon>Bacteria</taxon>
        <taxon>Pseudomonadati</taxon>
        <taxon>Pseudomonadota</taxon>
        <taxon>Betaproteobacteria</taxon>
        <taxon>Neisseriales</taxon>
        <taxon>Chitinibacteraceae</taxon>
        <taxon>Chitinimonas</taxon>
    </lineage>
</organism>
<accession>A0ABV8MYE0</accession>
<feature type="compositionally biased region" description="Low complexity" evidence="1">
    <location>
        <begin position="99"/>
        <end position="117"/>
    </location>
</feature>
<proteinExistence type="predicted"/>
<evidence type="ECO:0000313" key="3">
    <source>
        <dbReference type="Proteomes" id="UP001595791"/>
    </source>
</evidence>
<name>A0ABV8MYE0_9NEIS</name>
<dbReference type="EMBL" id="JBHSBU010000004">
    <property type="protein sequence ID" value="MFC4161960.1"/>
    <property type="molecule type" value="Genomic_DNA"/>
</dbReference>
<protein>
    <submittedName>
        <fullName evidence="2">Uncharacterized protein</fullName>
    </submittedName>
</protein>
<evidence type="ECO:0000313" key="2">
    <source>
        <dbReference type="EMBL" id="MFC4161960.1"/>
    </source>
</evidence>
<comment type="caution">
    <text evidence="2">The sequence shown here is derived from an EMBL/GenBank/DDBJ whole genome shotgun (WGS) entry which is preliminary data.</text>
</comment>
<dbReference type="RefSeq" id="WP_378168666.1">
    <property type="nucleotide sequence ID" value="NZ_JBHSBU010000004.1"/>
</dbReference>
<reference evidence="3" key="1">
    <citation type="journal article" date="2019" name="Int. J. Syst. Evol. Microbiol.">
        <title>The Global Catalogue of Microorganisms (GCM) 10K type strain sequencing project: providing services to taxonomists for standard genome sequencing and annotation.</title>
        <authorList>
            <consortium name="The Broad Institute Genomics Platform"/>
            <consortium name="The Broad Institute Genome Sequencing Center for Infectious Disease"/>
            <person name="Wu L."/>
            <person name="Ma J."/>
        </authorList>
    </citation>
    <scope>NUCLEOTIDE SEQUENCE [LARGE SCALE GENOMIC DNA]</scope>
    <source>
        <strain evidence="3">LMG 29894</strain>
    </source>
</reference>
<evidence type="ECO:0000256" key="1">
    <source>
        <dbReference type="SAM" id="MobiDB-lite"/>
    </source>
</evidence>
<feature type="region of interest" description="Disordered" evidence="1">
    <location>
        <begin position="77"/>
        <end position="162"/>
    </location>
</feature>
<sequence length="162" mass="16928">MIELARADGEIRRQLDEIERLRERVGELEKEGAAAKALAASAEKDKIDARAAEHAAQARAAELIATAQVLKAELAEERQARERAEARAGEWDKWAKAHAATAAPTSTSEAEPLPAAEGARKGKTAKARTALAAGGQGEFEAGGFATPTAAPAAKKPRAGKPT</sequence>
<feature type="compositionally biased region" description="Basic and acidic residues" evidence="1">
    <location>
        <begin position="77"/>
        <end position="95"/>
    </location>
</feature>
<keyword evidence="3" id="KW-1185">Reference proteome</keyword>
<dbReference type="Proteomes" id="UP001595791">
    <property type="component" value="Unassembled WGS sequence"/>
</dbReference>
<feature type="compositionally biased region" description="Low complexity" evidence="1">
    <location>
        <begin position="127"/>
        <end position="153"/>
    </location>
</feature>
<gene>
    <name evidence="2" type="ORF">ACFOW7_21730</name>
</gene>